<dbReference type="EMBL" id="GGMR01000180">
    <property type="protein sequence ID" value="MBY12799.1"/>
    <property type="molecule type" value="Transcribed_RNA"/>
</dbReference>
<reference evidence="1" key="1">
    <citation type="submission" date="2018-04" db="EMBL/GenBank/DDBJ databases">
        <title>Transcriptome of Schizaphis graminum biotype I.</title>
        <authorList>
            <person name="Scully E.D."/>
            <person name="Geib S.M."/>
            <person name="Palmer N.A."/>
            <person name="Koch K."/>
            <person name="Bradshaw J."/>
            <person name="Heng-Moss T."/>
            <person name="Sarath G."/>
        </authorList>
    </citation>
    <scope>NUCLEOTIDE SEQUENCE</scope>
</reference>
<dbReference type="AlphaFoldDB" id="A0A2S2N6Q2"/>
<gene>
    <name evidence="1" type="ORF">g.32395</name>
</gene>
<proteinExistence type="predicted"/>
<sequence>MSTTSRENHSFRRIFKGRRERTGQHKGVLLYLPLNPSSGQTDFRVIGCQEEKRTLPRTPADVSAFSYVAVENPHLGAGMLTGFPFGTRCTRAPLKRNFPIP</sequence>
<evidence type="ECO:0000313" key="1">
    <source>
        <dbReference type="EMBL" id="MBY12799.1"/>
    </source>
</evidence>
<organism evidence="1">
    <name type="scientific">Schizaphis graminum</name>
    <name type="common">Green bug aphid</name>
    <dbReference type="NCBI Taxonomy" id="13262"/>
    <lineage>
        <taxon>Eukaryota</taxon>
        <taxon>Metazoa</taxon>
        <taxon>Ecdysozoa</taxon>
        <taxon>Arthropoda</taxon>
        <taxon>Hexapoda</taxon>
        <taxon>Insecta</taxon>
        <taxon>Pterygota</taxon>
        <taxon>Neoptera</taxon>
        <taxon>Paraneoptera</taxon>
        <taxon>Hemiptera</taxon>
        <taxon>Sternorrhyncha</taxon>
        <taxon>Aphidomorpha</taxon>
        <taxon>Aphidoidea</taxon>
        <taxon>Aphididae</taxon>
        <taxon>Aphidini</taxon>
        <taxon>Schizaphis</taxon>
    </lineage>
</organism>
<accession>A0A2S2N6Q2</accession>
<name>A0A2S2N6Q2_SCHGA</name>
<protein>
    <submittedName>
        <fullName evidence="1">Uncharacterized protein</fullName>
    </submittedName>
</protein>